<protein>
    <submittedName>
        <fullName evidence="2">Uncharacterized protein</fullName>
    </submittedName>
</protein>
<sequence length="943" mass="100411">MSSNCQRGAEVPSSADCELSQDSDDDDISNEELWNSRPLQHQVGYLDLSGGFASSLSPQPSSSIECARRVSPLDPNLSSAARYSPPPPYSSSIDDINPSVNHPSSPLGDLANPNSLSNLSAAGVSSSISRHSNTIGYPSVSRSQNVSTSNSLFSDPPSTSVCTRPKWSAPRLIFSGEDFQSQIRPPAESIWAKQKRLTSAKILQFATSKPNDSSTDHFPHQCSSARRLSQAGSSGLQDPAIPGTSGIQRASQSDSSSLPKLVPGHKSSNICSESLQLNEGAASNAMENLSYFEESGLESSPRPGTSGTVSNSLEDVMLPHHSLSKIKSISQSMLSKSADSNSSDDEDEPSELLGHADALVSIVSGCEASSHSVRNRLSPLRSPCTPQDNCIVSSSTGHIDSIPPTPVEFQGNDVSEPSSPVSPTLACSAIIDSTVDSTSGRGIMDSVDTSSDDDSDEDLVASDGLPLPDIADEGGEISTSEAVLQNSDDDSQDVGLLVSPQGMFSSERTSDSRFIEQLSLSLSQFPSNSLDASLSVSSERCDSNMPPNSNSISYLDDALAIPGPSRMSLAELQANASGEQNMDRSAATTRQNIGDHRGTLRNSLPLMDITVGLSAACSSIQDAEILTSKKPQTNSSVASLVNIKESNVVSDNTANTSMRHCINPLNNNHDHHLHHPSYALPLHDGNSFSSDPLAASSLGKDTLPTESISVKREGGETSTKHEKAYYNTEKAILCNVTEESPHSLLSPDHIVSRSLDGSLDLNLESSSIAVSVALPVSSQQHMLTHQLLQSQPDQVSLLVGGEEESSNGALLMMVSSDNQSLSNTLSIEKRTDRQEGCNSISAITNSEALILSSENVDEDLENISFEKDDVSFENASKGTVGEEKNVGNYVDAKFWCGDCGKLYKTECSQHAIRRKTERNIKSKQYNLLPSVNGIDMERATDVE</sequence>
<dbReference type="Proteomes" id="UP001381693">
    <property type="component" value="Unassembled WGS sequence"/>
</dbReference>
<feature type="region of interest" description="Disordered" evidence="1">
    <location>
        <begin position="208"/>
        <end position="265"/>
    </location>
</feature>
<feature type="compositionally biased region" description="Acidic residues" evidence="1">
    <location>
        <begin position="19"/>
        <end position="30"/>
    </location>
</feature>
<dbReference type="AlphaFoldDB" id="A0AAN8XKH3"/>
<gene>
    <name evidence="2" type="ORF">SK128_019178</name>
</gene>
<evidence type="ECO:0000256" key="1">
    <source>
        <dbReference type="SAM" id="MobiDB-lite"/>
    </source>
</evidence>
<feature type="region of interest" description="Disordered" evidence="1">
    <location>
        <begin position="438"/>
        <end position="460"/>
    </location>
</feature>
<feature type="region of interest" description="Disordered" evidence="1">
    <location>
        <begin position="293"/>
        <end position="312"/>
    </location>
</feature>
<accession>A0AAN8XKH3</accession>
<feature type="compositionally biased region" description="Polar residues" evidence="1">
    <location>
        <begin position="245"/>
        <end position="258"/>
    </location>
</feature>
<feature type="region of interest" description="Disordered" evidence="1">
    <location>
        <begin position="1"/>
        <end position="35"/>
    </location>
</feature>
<evidence type="ECO:0000313" key="2">
    <source>
        <dbReference type="EMBL" id="KAK7079879.1"/>
    </source>
</evidence>
<keyword evidence="3" id="KW-1185">Reference proteome</keyword>
<dbReference type="EMBL" id="JAXCGZ010006300">
    <property type="protein sequence ID" value="KAK7079879.1"/>
    <property type="molecule type" value="Genomic_DNA"/>
</dbReference>
<feature type="compositionally biased region" description="Low complexity" evidence="1">
    <location>
        <begin position="90"/>
        <end position="99"/>
    </location>
</feature>
<feature type="compositionally biased region" description="Polar residues" evidence="1">
    <location>
        <begin position="129"/>
        <end position="162"/>
    </location>
</feature>
<feature type="region of interest" description="Disordered" evidence="1">
    <location>
        <begin position="129"/>
        <end position="163"/>
    </location>
</feature>
<proteinExistence type="predicted"/>
<feature type="region of interest" description="Disordered" evidence="1">
    <location>
        <begin position="49"/>
        <end position="113"/>
    </location>
</feature>
<comment type="caution">
    <text evidence="2">The sequence shown here is derived from an EMBL/GenBank/DDBJ whole genome shotgun (WGS) entry which is preliminary data.</text>
</comment>
<feature type="compositionally biased region" description="Low complexity" evidence="1">
    <location>
        <begin position="54"/>
        <end position="63"/>
    </location>
</feature>
<name>A0AAN8XKH3_HALRR</name>
<organism evidence="2 3">
    <name type="scientific">Halocaridina rubra</name>
    <name type="common">Hawaiian red shrimp</name>
    <dbReference type="NCBI Taxonomy" id="373956"/>
    <lineage>
        <taxon>Eukaryota</taxon>
        <taxon>Metazoa</taxon>
        <taxon>Ecdysozoa</taxon>
        <taxon>Arthropoda</taxon>
        <taxon>Crustacea</taxon>
        <taxon>Multicrustacea</taxon>
        <taxon>Malacostraca</taxon>
        <taxon>Eumalacostraca</taxon>
        <taxon>Eucarida</taxon>
        <taxon>Decapoda</taxon>
        <taxon>Pleocyemata</taxon>
        <taxon>Caridea</taxon>
        <taxon>Atyoidea</taxon>
        <taxon>Atyidae</taxon>
        <taxon>Halocaridina</taxon>
    </lineage>
</organism>
<feature type="compositionally biased region" description="Polar residues" evidence="1">
    <location>
        <begin position="302"/>
        <end position="312"/>
    </location>
</feature>
<reference evidence="2 3" key="1">
    <citation type="submission" date="2023-11" db="EMBL/GenBank/DDBJ databases">
        <title>Halocaridina rubra genome assembly.</title>
        <authorList>
            <person name="Smith C."/>
        </authorList>
    </citation>
    <scope>NUCLEOTIDE SEQUENCE [LARGE SCALE GENOMIC DNA]</scope>
    <source>
        <strain evidence="2">EP-1</strain>
        <tissue evidence="2">Whole</tissue>
    </source>
</reference>
<feature type="non-terminal residue" evidence="2">
    <location>
        <position position="943"/>
    </location>
</feature>
<feature type="compositionally biased region" description="Acidic residues" evidence="1">
    <location>
        <begin position="450"/>
        <end position="460"/>
    </location>
</feature>
<evidence type="ECO:0000313" key="3">
    <source>
        <dbReference type="Proteomes" id="UP001381693"/>
    </source>
</evidence>
<feature type="compositionally biased region" description="Polar residues" evidence="1">
    <location>
        <begin position="221"/>
        <end position="236"/>
    </location>
</feature>